<dbReference type="Proteomes" id="UP000434052">
    <property type="component" value="Unassembled WGS sequence"/>
</dbReference>
<dbReference type="InterPro" id="IPR019264">
    <property type="entry name" value="DUF2179"/>
</dbReference>
<evidence type="ECO:0000259" key="7">
    <source>
        <dbReference type="Pfam" id="PF10035"/>
    </source>
</evidence>
<keyword evidence="3 6" id="KW-0812">Transmembrane</keyword>
<keyword evidence="4 6" id="KW-1133">Transmembrane helix</keyword>
<evidence type="ECO:0000256" key="5">
    <source>
        <dbReference type="ARBA" id="ARBA00023136"/>
    </source>
</evidence>
<feature type="transmembrane region" description="Helical" evidence="6">
    <location>
        <begin position="151"/>
        <end position="168"/>
    </location>
</feature>
<dbReference type="GO" id="GO:0005886">
    <property type="term" value="C:plasma membrane"/>
    <property type="evidence" value="ECO:0007669"/>
    <property type="project" value="UniProtKB-SubCell"/>
</dbReference>
<organism evidence="8 9">
    <name type="scientific">Oceanidesulfovibrio marinus</name>
    <dbReference type="NCBI Taxonomy" id="370038"/>
    <lineage>
        <taxon>Bacteria</taxon>
        <taxon>Pseudomonadati</taxon>
        <taxon>Thermodesulfobacteriota</taxon>
        <taxon>Desulfovibrionia</taxon>
        <taxon>Desulfovibrionales</taxon>
        <taxon>Desulfovibrionaceae</taxon>
        <taxon>Oceanidesulfovibrio</taxon>
    </lineage>
</organism>
<name>A0A6P1ZI07_9BACT</name>
<protein>
    <submittedName>
        <fullName evidence="8">YitT family protein</fullName>
    </submittedName>
</protein>
<evidence type="ECO:0000313" key="9">
    <source>
        <dbReference type="Proteomes" id="UP000434052"/>
    </source>
</evidence>
<dbReference type="PANTHER" id="PTHR33545">
    <property type="entry name" value="UPF0750 MEMBRANE PROTEIN YITT-RELATED"/>
    <property type="match status" value="1"/>
</dbReference>
<evidence type="ECO:0000256" key="2">
    <source>
        <dbReference type="ARBA" id="ARBA00022475"/>
    </source>
</evidence>
<dbReference type="InterPro" id="IPR003740">
    <property type="entry name" value="YitT"/>
</dbReference>
<dbReference type="RefSeq" id="WP_144305208.1">
    <property type="nucleotide sequence ID" value="NZ_QMIF01000005.1"/>
</dbReference>
<dbReference type="Gene3D" id="3.30.70.120">
    <property type="match status" value="1"/>
</dbReference>
<dbReference type="InterPro" id="IPR051461">
    <property type="entry name" value="UPF0750_membrane"/>
</dbReference>
<proteinExistence type="predicted"/>
<feature type="transmembrane region" description="Helical" evidence="6">
    <location>
        <begin position="12"/>
        <end position="29"/>
    </location>
</feature>
<reference evidence="8 9" key="1">
    <citation type="submission" date="2018-06" db="EMBL/GenBank/DDBJ databases">
        <title>Complete genome of Desulfovibrio marinus P48SEP.</title>
        <authorList>
            <person name="Crispim J.S."/>
            <person name="Vidigal P.M.P."/>
            <person name="Silva L.C.F."/>
            <person name="Araujo L.C."/>
            <person name="Laguardia C.N."/>
            <person name="Dias R.S."/>
            <person name="Sousa M.P."/>
            <person name="Paula S.O."/>
            <person name="Silva C."/>
        </authorList>
    </citation>
    <scope>NUCLEOTIDE SEQUENCE [LARGE SCALE GENOMIC DNA]</scope>
    <source>
        <strain evidence="8 9">P48SEP</strain>
    </source>
</reference>
<evidence type="ECO:0000256" key="6">
    <source>
        <dbReference type="SAM" id="Phobius"/>
    </source>
</evidence>
<gene>
    <name evidence="8" type="ORF">DQK91_10000</name>
</gene>
<evidence type="ECO:0000256" key="3">
    <source>
        <dbReference type="ARBA" id="ARBA00022692"/>
    </source>
</evidence>
<evidence type="ECO:0000313" key="8">
    <source>
        <dbReference type="EMBL" id="TVM34211.1"/>
    </source>
</evidence>
<feature type="transmembrane region" description="Helical" evidence="6">
    <location>
        <begin position="174"/>
        <end position="193"/>
    </location>
</feature>
<dbReference type="Pfam" id="PF10035">
    <property type="entry name" value="DUF2179"/>
    <property type="match status" value="1"/>
</dbReference>
<accession>A0A6P1ZI07</accession>
<feature type="transmembrane region" description="Helical" evidence="6">
    <location>
        <begin position="59"/>
        <end position="77"/>
    </location>
</feature>
<feature type="domain" description="DUF2179" evidence="7">
    <location>
        <begin position="222"/>
        <end position="276"/>
    </location>
</feature>
<dbReference type="OrthoDB" id="5401948at2"/>
<evidence type="ECO:0000256" key="1">
    <source>
        <dbReference type="ARBA" id="ARBA00004651"/>
    </source>
</evidence>
<comment type="subcellular location">
    <subcellularLocation>
        <location evidence="1">Cell membrane</location>
        <topology evidence="1">Multi-pass membrane protein</topology>
    </subcellularLocation>
</comment>
<comment type="caution">
    <text evidence="8">The sequence shown here is derived from an EMBL/GenBank/DDBJ whole genome shotgun (WGS) entry which is preliminary data.</text>
</comment>
<dbReference type="InterPro" id="IPR015867">
    <property type="entry name" value="N-reg_PII/ATP_PRibTrfase_C"/>
</dbReference>
<feature type="transmembrane region" description="Helical" evidence="6">
    <location>
        <begin position="125"/>
        <end position="144"/>
    </location>
</feature>
<dbReference type="PANTHER" id="PTHR33545:SF5">
    <property type="entry name" value="UPF0750 MEMBRANE PROTEIN YITT"/>
    <property type="match status" value="1"/>
</dbReference>
<dbReference type="Pfam" id="PF02588">
    <property type="entry name" value="YitT_membrane"/>
    <property type="match status" value="1"/>
</dbReference>
<feature type="transmembrane region" description="Helical" evidence="6">
    <location>
        <begin position="84"/>
        <end position="105"/>
    </location>
</feature>
<dbReference type="CDD" id="cd16380">
    <property type="entry name" value="YitT_C"/>
    <property type="match status" value="1"/>
</dbReference>
<evidence type="ECO:0000256" key="4">
    <source>
        <dbReference type="ARBA" id="ARBA00022989"/>
    </source>
</evidence>
<keyword evidence="5 6" id="KW-0472">Membrane</keyword>
<dbReference type="PIRSF" id="PIRSF006483">
    <property type="entry name" value="Membrane_protein_YitT"/>
    <property type="match status" value="1"/>
</dbReference>
<dbReference type="EMBL" id="QMIF01000005">
    <property type="protein sequence ID" value="TVM34211.1"/>
    <property type="molecule type" value="Genomic_DNA"/>
</dbReference>
<dbReference type="AlphaFoldDB" id="A0A6P1ZI07"/>
<keyword evidence="2" id="KW-1003">Cell membrane</keyword>
<sequence length="285" mass="31493">MIWRSTTMGVPWNVFLIALGSVVCMYGAVAVAQPHHFLVGGLFGLCLYLKYVTGWLSPGIWYAIINVPIFLLGWFFVSRRFFIYSLFGVAAIFLAAELITTTFPIHDKMLAAVTGGVLYGAGSGIVLRSLGSCGGLDIISIILFQKWNIRVGQVSFVANMLIFATAFVSMENDLILYSVAMVFVSASVCDYVLSMFNQRKVAFIISDSAETIARTVVKTIQRGGTFLEGTGIYSGKRKQVLMVVVNNYQLKRLEETVFSVDPNAFVIVENTFNVLGEGFSRRKVY</sequence>